<feature type="domain" description="PAS" evidence="7">
    <location>
        <begin position="799"/>
        <end position="853"/>
    </location>
</feature>
<comment type="catalytic activity">
    <reaction evidence="1">
        <text>ATP + protein L-histidine = ADP + protein N-phospho-L-histidine.</text>
        <dbReference type="EC" id="2.7.13.3"/>
    </reaction>
</comment>
<dbReference type="PROSITE" id="PS50112">
    <property type="entry name" value="PAS"/>
    <property type="match status" value="5"/>
</dbReference>
<dbReference type="PANTHER" id="PTHR43304:SF1">
    <property type="entry name" value="PAC DOMAIN-CONTAINING PROTEIN"/>
    <property type="match status" value="1"/>
</dbReference>
<feature type="domain" description="PAS" evidence="7">
    <location>
        <begin position="399"/>
        <end position="469"/>
    </location>
</feature>
<dbReference type="InterPro" id="IPR035965">
    <property type="entry name" value="PAS-like_dom_sf"/>
</dbReference>
<evidence type="ECO:0000256" key="4">
    <source>
        <dbReference type="ARBA" id="ARBA00022679"/>
    </source>
</evidence>
<dbReference type="GO" id="GO:0004673">
    <property type="term" value="F:protein histidine kinase activity"/>
    <property type="evidence" value="ECO:0007669"/>
    <property type="project" value="UniProtKB-EC"/>
</dbReference>
<dbReference type="InterPro" id="IPR001610">
    <property type="entry name" value="PAC"/>
</dbReference>
<dbReference type="InterPro" id="IPR004358">
    <property type="entry name" value="Sig_transdc_His_kin-like_C"/>
</dbReference>
<feature type="domain" description="PAC" evidence="8">
    <location>
        <begin position="981"/>
        <end position="1033"/>
    </location>
</feature>
<proteinExistence type="predicted"/>
<dbReference type="PANTHER" id="PTHR43304">
    <property type="entry name" value="PHYTOCHROME-LIKE PROTEIN CPH1"/>
    <property type="match status" value="1"/>
</dbReference>
<evidence type="ECO:0000259" key="7">
    <source>
        <dbReference type="PROSITE" id="PS50112"/>
    </source>
</evidence>
<evidence type="ECO:0000256" key="1">
    <source>
        <dbReference type="ARBA" id="ARBA00000085"/>
    </source>
</evidence>
<dbReference type="EC" id="2.7.13.3" evidence="2"/>
<protein>
    <recommendedName>
        <fullName evidence="2">histidine kinase</fullName>
        <ecNumber evidence="2">2.7.13.3</ecNumber>
    </recommendedName>
</protein>
<dbReference type="SUPFAM" id="SSF55874">
    <property type="entry name" value="ATPase domain of HSP90 chaperone/DNA topoisomerase II/histidine kinase"/>
    <property type="match status" value="1"/>
</dbReference>
<dbReference type="InterPro" id="IPR013655">
    <property type="entry name" value="PAS_fold_3"/>
</dbReference>
<evidence type="ECO:0000313" key="10">
    <source>
        <dbReference type="Proteomes" id="UP000541857"/>
    </source>
</evidence>
<evidence type="ECO:0000256" key="3">
    <source>
        <dbReference type="ARBA" id="ARBA00022553"/>
    </source>
</evidence>
<dbReference type="InterPro" id="IPR005467">
    <property type="entry name" value="His_kinase_dom"/>
</dbReference>
<dbReference type="Pfam" id="PF08447">
    <property type="entry name" value="PAS_3"/>
    <property type="match status" value="3"/>
</dbReference>
<reference evidence="9 10" key="1">
    <citation type="submission" date="2020-07" db="EMBL/GenBank/DDBJ databases">
        <title>Bacterium isolated from marine sediment.</title>
        <authorList>
            <person name="Shang D."/>
        </authorList>
    </citation>
    <scope>NUCLEOTIDE SEQUENCE [LARGE SCALE GENOMIC DNA]</scope>
    <source>
        <strain evidence="9 10">F6074</strain>
    </source>
</reference>
<dbReference type="InterPro" id="IPR000700">
    <property type="entry name" value="PAS-assoc_C"/>
</dbReference>
<dbReference type="Pfam" id="PF02518">
    <property type="entry name" value="HATPase_c"/>
    <property type="match status" value="1"/>
</dbReference>
<dbReference type="Proteomes" id="UP000541857">
    <property type="component" value="Unassembled WGS sequence"/>
</dbReference>
<dbReference type="AlphaFoldDB" id="A0A7W2M4B9"/>
<dbReference type="PRINTS" id="PR00344">
    <property type="entry name" value="BCTRLSENSOR"/>
</dbReference>
<dbReference type="PROSITE" id="PS50113">
    <property type="entry name" value="PAC"/>
    <property type="match status" value="4"/>
</dbReference>
<gene>
    <name evidence="9" type="ORF">H3Z82_06800</name>
</gene>
<dbReference type="EMBL" id="JACGLT010000004">
    <property type="protein sequence ID" value="MBA6152430.1"/>
    <property type="molecule type" value="Genomic_DNA"/>
</dbReference>
<dbReference type="RefSeq" id="WP_182203999.1">
    <property type="nucleotide sequence ID" value="NZ_JACGLT010000004.1"/>
</dbReference>
<name>A0A7W2M4B9_9FLAO</name>
<dbReference type="InterPro" id="IPR052162">
    <property type="entry name" value="Sensor_kinase/Photoreceptor"/>
</dbReference>
<dbReference type="PROSITE" id="PS50109">
    <property type="entry name" value="HIS_KIN"/>
    <property type="match status" value="1"/>
</dbReference>
<feature type="domain" description="PAS" evidence="7">
    <location>
        <begin position="654"/>
        <end position="724"/>
    </location>
</feature>
<evidence type="ECO:0000256" key="5">
    <source>
        <dbReference type="ARBA" id="ARBA00022777"/>
    </source>
</evidence>
<dbReference type="Pfam" id="PF13426">
    <property type="entry name" value="PAS_9"/>
    <property type="match status" value="3"/>
</dbReference>
<evidence type="ECO:0000259" key="8">
    <source>
        <dbReference type="PROSITE" id="PS50113"/>
    </source>
</evidence>
<dbReference type="InterPro" id="IPR003594">
    <property type="entry name" value="HATPase_dom"/>
</dbReference>
<dbReference type="CDD" id="cd00130">
    <property type="entry name" value="PAS"/>
    <property type="match status" value="6"/>
</dbReference>
<dbReference type="SMART" id="SM00091">
    <property type="entry name" value="PAS"/>
    <property type="match status" value="6"/>
</dbReference>
<feature type="domain" description="PAC" evidence="8">
    <location>
        <begin position="473"/>
        <end position="525"/>
    </location>
</feature>
<keyword evidence="10" id="KW-1185">Reference proteome</keyword>
<dbReference type="Gene3D" id="3.30.565.10">
    <property type="entry name" value="Histidine kinase-like ATPase, C-terminal domain"/>
    <property type="match status" value="1"/>
</dbReference>
<sequence length="1258" mass="144656">MIDKSPQTAQFSLVDSTIYDLFSSDLYDGVWFTEKSNIYDFVISKSFKNLLGYESDQKLTWDSIIYPDDRKRFSDHLNGLCGNKKVSIADDLRIIHKSGTLLWLQCHIYFSPHSQSTHQFVFIAFKNVSKKRAAELDIIHQQKKAHEILSDSSIGTWECDIITGETYSSESLAQTIGYTTDELKQLTLETWRDLMHPDDLLASQEIFEEHINSRSSCFSNQYRIKHKNGHWVWVTSIGKVTTFSKDNQPKRLEGILYEITDRKRHEFQLSKYKELLEGVNKVAKIGVWEIDLNTNQVDWSDEIKTMFGVPTTYQPSVEDAISFFKPGESRQKIQNAIENAIENGQNYDIEVQVLTSDDSYMWTRAIGVTEHKDGKCIRLYGFFQNIHKKAIASKNLAIKEELFRKTFSYAPVGMAIIDLQGNISRANKVLCECLGYSEKELLQNNFNKFTHPEDSDISNVFIDELVQKTRETFKIDKRYIHKNGSTIWTHVSVSSVKNDLNKITHFVVQVQDITERKKNEILLTDYQNLLERSNYMAKIGSWEINVDDYTVKWSKSLRKIINTRDNLVPTFLESIDFFVGNSPQREVLQNALNKALKEGVNFDLEVLVKADGRKRKWIRMVGISEFEDGKCTRLYGLIQDINDIKKAQLAITVKEEQWRTTFNHAKAGMAIINFNGTADNVNRSLCEIFGYSMNEMLEIGIKDISLSEDLDRNIELMDNLINGASDNFTDDLRFLHRDGRVIWANVSVSAVKNDFNKFTHMVAQVVDITETKTNQILLKKYKDSLERSNTLAKIGSWEIDPETKLLFWNSNLGRLLGTTDYTPISFTDAIKQYILPENQEHLLNLVNNAIKKGVNFDLEIQLNTNSGIRWMRMLGVSDFEDGSCNMLHGLIQDIDDFKMAQLEIVLREEEFRQTFWHAPIGMALLDLNGKIIKVNPVICETFGYTEQEMIDIEKSAISHPEDLDLTSELIEEVLHGERESFQQEKRYFHKDGKLIWANLSISAVKNDQGETTHLVLQVSNTTDKKLLTESLKEHNNRLQNYAHIVSHNLRSHTGNLSMLLELIELNDHQGCNNELFGHIKSASDNMNETVQHLSEIVEINNLIKDTLVPQNLKKRVYKSIENIQSTLDQINAELTIKINDYDMVYAVPSYLDSILLNLLTNAIKYRSPYRLLKIEINTGKRNGHTYLSISDNGLGIDLDKNGLKIFGMYKTFHEHKDARGIGLFISKNQMEAMGGRIDVESQPNIGSTFTLYFNDEKN</sequence>
<dbReference type="SMART" id="SM00387">
    <property type="entry name" value="HATPase_c"/>
    <property type="match status" value="1"/>
</dbReference>
<evidence type="ECO:0000259" key="6">
    <source>
        <dbReference type="PROSITE" id="PS50109"/>
    </source>
</evidence>
<evidence type="ECO:0000313" key="9">
    <source>
        <dbReference type="EMBL" id="MBA6152430.1"/>
    </source>
</evidence>
<accession>A0A7W2M4B9</accession>
<feature type="domain" description="PAS" evidence="7">
    <location>
        <begin position="166"/>
        <end position="214"/>
    </location>
</feature>
<dbReference type="InterPro" id="IPR036890">
    <property type="entry name" value="HATPase_C_sf"/>
</dbReference>
<dbReference type="NCBIfam" id="TIGR00229">
    <property type="entry name" value="sensory_box"/>
    <property type="match status" value="4"/>
</dbReference>
<comment type="caution">
    <text evidence="9">The sequence shown here is derived from an EMBL/GenBank/DDBJ whole genome shotgun (WGS) entry which is preliminary data.</text>
</comment>
<dbReference type="SMART" id="SM00086">
    <property type="entry name" value="PAC"/>
    <property type="match status" value="8"/>
</dbReference>
<feature type="domain" description="PAC" evidence="8">
    <location>
        <begin position="728"/>
        <end position="780"/>
    </location>
</feature>
<keyword evidence="3" id="KW-0597">Phosphoprotein</keyword>
<feature type="domain" description="PAC" evidence="8">
    <location>
        <begin position="218"/>
        <end position="271"/>
    </location>
</feature>
<keyword evidence="4" id="KW-0808">Transferase</keyword>
<feature type="domain" description="Histidine kinase" evidence="6">
    <location>
        <begin position="1044"/>
        <end position="1257"/>
    </location>
</feature>
<dbReference type="InterPro" id="IPR000014">
    <property type="entry name" value="PAS"/>
</dbReference>
<feature type="domain" description="PAS" evidence="7">
    <location>
        <begin position="907"/>
        <end position="977"/>
    </location>
</feature>
<keyword evidence="5" id="KW-0418">Kinase</keyword>
<dbReference type="SUPFAM" id="SSF55785">
    <property type="entry name" value="PYP-like sensor domain (PAS domain)"/>
    <property type="match status" value="8"/>
</dbReference>
<evidence type="ECO:0000256" key="2">
    <source>
        <dbReference type="ARBA" id="ARBA00012438"/>
    </source>
</evidence>
<organism evidence="9 10">
    <name type="scientific">Gelidibacter maritimus</name>
    <dbReference type="NCBI Taxonomy" id="2761487"/>
    <lineage>
        <taxon>Bacteria</taxon>
        <taxon>Pseudomonadati</taxon>
        <taxon>Bacteroidota</taxon>
        <taxon>Flavobacteriia</taxon>
        <taxon>Flavobacteriales</taxon>
        <taxon>Flavobacteriaceae</taxon>
        <taxon>Gelidibacter</taxon>
    </lineage>
</organism>
<dbReference type="Gene3D" id="3.30.450.20">
    <property type="entry name" value="PAS domain"/>
    <property type="match status" value="8"/>
</dbReference>